<proteinExistence type="predicted"/>
<evidence type="ECO:0000313" key="1">
    <source>
        <dbReference type="EMBL" id="CAD6995226.1"/>
    </source>
</evidence>
<organism evidence="1 2">
    <name type="scientific">Ceratitis capitata</name>
    <name type="common">Mediterranean fruit fly</name>
    <name type="synonym">Tephritis capitata</name>
    <dbReference type="NCBI Taxonomy" id="7213"/>
    <lineage>
        <taxon>Eukaryota</taxon>
        <taxon>Metazoa</taxon>
        <taxon>Ecdysozoa</taxon>
        <taxon>Arthropoda</taxon>
        <taxon>Hexapoda</taxon>
        <taxon>Insecta</taxon>
        <taxon>Pterygota</taxon>
        <taxon>Neoptera</taxon>
        <taxon>Endopterygota</taxon>
        <taxon>Diptera</taxon>
        <taxon>Brachycera</taxon>
        <taxon>Muscomorpha</taxon>
        <taxon>Tephritoidea</taxon>
        <taxon>Tephritidae</taxon>
        <taxon>Ceratitis</taxon>
        <taxon>Ceratitis</taxon>
    </lineage>
</organism>
<comment type="caution">
    <text evidence="1">The sequence shown here is derived from an EMBL/GenBank/DDBJ whole genome shotgun (WGS) entry which is preliminary data.</text>
</comment>
<reference evidence="1" key="1">
    <citation type="submission" date="2020-11" db="EMBL/GenBank/DDBJ databases">
        <authorList>
            <person name="Whitehead M."/>
        </authorList>
    </citation>
    <scope>NUCLEOTIDE SEQUENCE</scope>
    <source>
        <strain evidence="1">EGII</strain>
    </source>
</reference>
<dbReference type="Proteomes" id="UP000606786">
    <property type="component" value="Unassembled WGS sequence"/>
</dbReference>
<keyword evidence="2" id="KW-1185">Reference proteome</keyword>
<accession>A0A811UAX1</accession>
<name>A0A811UAX1_CERCA</name>
<dbReference type="EMBL" id="CAJHJT010000001">
    <property type="protein sequence ID" value="CAD6995226.1"/>
    <property type="molecule type" value="Genomic_DNA"/>
</dbReference>
<sequence length="73" mass="8150">MRKQLHSLLPHLCFHLGNSGRQISQDARVSTEHPICEDNTDVMVLRQEALGGGINDGNWNRSCNKLANHLSSQ</sequence>
<evidence type="ECO:0000313" key="2">
    <source>
        <dbReference type="Proteomes" id="UP000606786"/>
    </source>
</evidence>
<dbReference type="AlphaFoldDB" id="A0A811UAX1"/>
<protein>
    <submittedName>
        <fullName evidence="1">(Mediterranean fruit fly) hypothetical protein</fullName>
    </submittedName>
</protein>
<gene>
    <name evidence="1" type="ORF">CCAP1982_LOCUS3945</name>
</gene>